<comment type="caution">
    <text evidence="3">The sequence shown here is derived from an EMBL/GenBank/DDBJ whole genome shotgun (WGS) entry which is preliminary data.</text>
</comment>
<name>A0A8T1LWZ5_CLOSI</name>
<feature type="transmembrane region" description="Helical" evidence="2">
    <location>
        <begin position="37"/>
        <end position="66"/>
    </location>
</feature>
<evidence type="ECO:0000313" key="4">
    <source>
        <dbReference type="Proteomes" id="UP000286415"/>
    </source>
</evidence>
<keyword evidence="2" id="KW-0812">Transmembrane</keyword>
<organism evidence="3 4">
    <name type="scientific">Clonorchis sinensis</name>
    <name type="common">Chinese liver fluke</name>
    <dbReference type="NCBI Taxonomy" id="79923"/>
    <lineage>
        <taxon>Eukaryota</taxon>
        <taxon>Metazoa</taxon>
        <taxon>Spiralia</taxon>
        <taxon>Lophotrochozoa</taxon>
        <taxon>Platyhelminthes</taxon>
        <taxon>Trematoda</taxon>
        <taxon>Digenea</taxon>
        <taxon>Opisthorchiida</taxon>
        <taxon>Opisthorchiata</taxon>
        <taxon>Opisthorchiidae</taxon>
        <taxon>Clonorchis</taxon>
    </lineage>
</organism>
<reference evidence="3 4" key="2">
    <citation type="journal article" date="2021" name="Genomics">
        <title>High-quality reference genome for Clonorchis sinensis.</title>
        <authorList>
            <person name="Young N.D."/>
            <person name="Stroehlein A.J."/>
            <person name="Kinkar L."/>
            <person name="Wang T."/>
            <person name="Sohn W.M."/>
            <person name="Chang B.C.H."/>
            <person name="Kaur P."/>
            <person name="Weisz D."/>
            <person name="Dudchenko O."/>
            <person name="Aiden E.L."/>
            <person name="Korhonen P.K."/>
            <person name="Gasser R.B."/>
        </authorList>
    </citation>
    <scope>NUCLEOTIDE SEQUENCE [LARGE SCALE GENOMIC DNA]</scope>
    <source>
        <tissue evidence="3">Body</tissue>
    </source>
</reference>
<dbReference type="Proteomes" id="UP000286415">
    <property type="component" value="Unassembled WGS sequence"/>
</dbReference>
<protein>
    <submittedName>
        <fullName evidence="3">Uncharacterized protein</fullName>
    </submittedName>
</protein>
<proteinExistence type="predicted"/>
<keyword evidence="2" id="KW-0472">Membrane</keyword>
<reference evidence="3 4" key="1">
    <citation type="journal article" date="2018" name="Biotechnol. Adv.">
        <title>Improved genomic resources and new bioinformatic workflow for the carcinogenic parasite Clonorchis sinensis: Biotechnological implications.</title>
        <authorList>
            <person name="Wang D."/>
            <person name="Korhonen P.K."/>
            <person name="Gasser R.B."/>
            <person name="Young N.D."/>
        </authorList>
    </citation>
    <scope>NUCLEOTIDE SEQUENCE [LARGE SCALE GENOMIC DNA]</scope>
    <source>
        <strain evidence="3">Cs-k2</strain>
    </source>
</reference>
<sequence>MQLRCHGLTWERWITGSGLVFLTLFNSATLVEGYDNYGTYLAVEVAVPIVVFFVVVTVVVLTVVCIRRQRILRGRTVIQRGAAPPQPVVSPKPGTSYPPSEVNPPAYWEGAQDGQPPYPIEEPPPYPDMLRGPVPTKPPMPPMLPQ</sequence>
<keyword evidence="2" id="KW-1133">Transmembrane helix</keyword>
<feature type="compositionally biased region" description="Pro residues" evidence="1">
    <location>
        <begin position="116"/>
        <end position="127"/>
    </location>
</feature>
<feature type="transmembrane region" description="Helical" evidence="2">
    <location>
        <begin position="12"/>
        <end position="31"/>
    </location>
</feature>
<feature type="region of interest" description="Disordered" evidence="1">
    <location>
        <begin position="82"/>
        <end position="146"/>
    </location>
</feature>
<evidence type="ECO:0000313" key="3">
    <source>
        <dbReference type="EMBL" id="KAG5441483.1"/>
    </source>
</evidence>
<evidence type="ECO:0000256" key="1">
    <source>
        <dbReference type="SAM" id="MobiDB-lite"/>
    </source>
</evidence>
<accession>A0A8T1LWZ5</accession>
<keyword evidence="4" id="KW-1185">Reference proteome</keyword>
<gene>
    <name evidence="3" type="ORF">CSKR_202214</name>
</gene>
<feature type="compositionally biased region" description="Pro residues" evidence="1">
    <location>
        <begin position="135"/>
        <end position="146"/>
    </location>
</feature>
<dbReference type="EMBL" id="NIRI02000077">
    <property type="protein sequence ID" value="KAG5441483.1"/>
    <property type="molecule type" value="Genomic_DNA"/>
</dbReference>
<dbReference type="AlphaFoldDB" id="A0A8T1LWZ5"/>
<evidence type="ECO:0000256" key="2">
    <source>
        <dbReference type="SAM" id="Phobius"/>
    </source>
</evidence>